<feature type="binding site" evidence="11">
    <location>
        <begin position="9"/>
        <end position="10"/>
    </location>
    <ligand>
        <name>ATP</name>
        <dbReference type="ChEBI" id="CHEBI:30616"/>
    </ligand>
</feature>
<dbReference type="GO" id="GO:0033862">
    <property type="term" value="F:UMP kinase activity"/>
    <property type="evidence" value="ECO:0007669"/>
    <property type="project" value="UniProtKB-EC"/>
</dbReference>
<keyword evidence="4 11" id="KW-0963">Cytoplasm</keyword>
<comment type="subcellular location">
    <subcellularLocation>
        <location evidence="1 11">Cytoplasm</location>
    </subcellularLocation>
</comment>
<dbReference type="InterPro" id="IPR036393">
    <property type="entry name" value="AceGlu_kinase-like_sf"/>
</dbReference>
<sequence length="235" mass="25251">MLFVISIGGSVLARDLNPERFKKYASMLEELSQEHSIVVVTGGGVAARQYIETARQIGANEVTCDFIGIDVTRLNAQLLIAALGKNAYPEPPLNYKDAELALASGKIVVMGGVIPGQTTDMVSAVLAEYLRADMMVIATSVDGVYSSDPATDENARKFDVMTPKELLDVVISTEMKAGSKSPVDPLAAKMIERCNIDTIVMDGTQPEMISNVVRQECAKSKPVEGIKPGTRITTK</sequence>
<evidence type="ECO:0000256" key="7">
    <source>
        <dbReference type="ARBA" id="ARBA00022777"/>
    </source>
</evidence>
<evidence type="ECO:0000256" key="9">
    <source>
        <dbReference type="ARBA" id="ARBA00022975"/>
    </source>
</evidence>
<gene>
    <name evidence="11" type="primary">pyrH</name>
    <name evidence="13" type="ORF">B0H22_104154</name>
    <name evidence="14" type="ORF">EDD83_03485</name>
</gene>
<feature type="binding site" evidence="11">
    <location>
        <position position="145"/>
    </location>
    <ligand>
        <name>ATP</name>
        <dbReference type="ChEBI" id="CHEBI:30616"/>
    </ligand>
</feature>
<name>A0A315A083_9EURY</name>
<dbReference type="GO" id="GO:0005524">
    <property type="term" value="F:ATP binding"/>
    <property type="evidence" value="ECO:0007669"/>
    <property type="project" value="UniProtKB-KW"/>
</dbReference>
<reference evidence="14 16" key="2">
    <citation type="submission" date="2018-10" db="EMBL/GenBank/DDBJ databases">
        <title>Cultivation of a novel Methanohalophilus strain from Kebrit Deep of the Red Sea and a genomic comparison of members of the genus Methanohalophilus.</title>
        <authorList>
            <person name="Guan Y."/>
            <person name="Ngugi D.K."/>
            <person name="Stingl U."/>
        </authorList>
    </citation>
    <scope>NUCLEOTIDE SEQUENCE [LARGE SCALE GENOMIC DNA]</scope>
    <source>
        <strain evidence="14 16">DSM 10369</strain>
    </source>
</reference>
<dbReference type="InterPro" id="IPR001048">
    <property type="entry name" value="Asp/Glu/Uridylate_kinase"/>
</dbReference>
<feature type="binding site" evidence="11">
    <location>
        <position position="65"/>
    </location>
    <ligand>
        <name>UMP</name>
        <dbReference type="ChEBI" id="CHEBI:57865"/>
    </ligand>
</feature>
<comment type="function">
    <text evidence="11">Catalyzes the reversible phosphorylation of UMP to UDP.</text>
</comment>
<evidence type="ECO:0000256" key="3">
    <source>
        <dbReference type="ARBA" id="ARBA00007614"/>
    </source>
</evidence>
<evidence type="ECO:0000256" key="5">
    <source>
        <dbReference type="ARBA" id="ARBA00022679"/>
    </source>
</evidence>
<proteinExistence type="inferred from homology"/>
<evidence type="ECO:0000256" key="4">
    <source>
        <dbReference type="ARBA" id="ARBA00022490"/>
    </source>
</evidence>
<dbReference type="Proteomes" id="UP000251060">
    <property type="component" value="Unassembled WGS sequence"/>
</dbReference>
<dbReference type="Pfam" id="PF00696">
    <property type="entry name" value="AA_kinase"/>
    <property type="match status" value="1"/>
</dbReference>
<protein>
    <recommendedName>
        <fullName evidence="11">Uridylate kinase</fullName>
        <shortName evidence="11">UK</shortName>
        <ecNumber evidence="11">2.7.4.22</ecNumber>
    </recommendedName>
    <alternativeName>
        <fullName evidence="11">Uridine monophosphate kinase</fullName>
        <shortName evidence="11">UMP kinase</shortName>
        <shortName evidence="11">UMPK</shortName>
    </alternativeName>
</protein>
<evidence type="ECO:0000256" key="1">
    <source>
        <dbReference type="ARBA" id="ARBA00004496"/>
    </source>
</evidence>
<evidence type="ECO:0000256" key="2">
    <source>
        <dbReference type="ARBA" id="ARBA00004791"/>
    </source>
</evidence>
<comment type="activity regulation">
    <text evidence="11">Inhibited by UTP.</text>
</comment>
<feature type="binding site" evidence="11">
    <location>
        <position position="139"/>
    </location>
    <ligand>
        <name>ATP</name>
        <dbReference type="ChEBI" id="CHEBI:30616"/>
    </ligand>
</feature>
<evidence type="ECO:0000313" key="16">
    <source>
        <dbReference type="Proteomes" id="UP000273978"/>
    </source>
</evidence>
<dbReference type="PANTHER" id="PTHR42833">
    <property type="entry name" value="URIDYLATE KINASE"/>
    <property type="match status" value="1"/>
</dbReference>
<feature type="binding site" evidence="11">
    <location>
        <position position="43"/>
    </location>
    <ligand>
        <name>UMP</name>
        <dbReference type="ChEBI" id="CHEBI:57865"/>
    </ligand>
</feature>
<dbReference type="InterPro" id="IPR011817">
    <property type="entry name" value="Uridylate_kinase"/>
</dbReference>
<feature type="binding site" evidence="11">
    <location>
        <position position="148"/>
    </location>
    <ligand>
        <name>ATP</name>
        <dbReference type="ChEBI" id="CHEBI:30616"/>
    </ligand>
</feature>
<evidence type="ECO:0000313" key="14">
    <source>
        <dbReference type="EMBL" id="RNI10436.1"/>
    </source>
</evidence>
<dbReference type="FunFam" id="3.40.1160.10:FF:000030">
    <property type="entry name" value="Uridylate kinase"/>
    <property type="match status" value="1"/>
</dbReference>
<comment type="subunit">
    <text evidence="11">Homohexamer.</text>
</comment>
<accession>A0A315A083</accession>
<dbReference type="CDD" id="cd04253">
    <property type="entry name" value="AAK_UMPK-PyrH-Pf"/>
    <property type="match status" value="1"/>
</dbReference>
<organism evidence="13 15">
    <name type="scientific">Methanohalophilus euhalobius</name>
    <dbReference type="NCBI Taxonomy" id="51203"/>
    <lineage>
        <taxon>Archaea</taxon>
        <taxon>Methanobacteriati</taxon>
        <taxon>Methanobacteriota</taxon>
        <taxon>Stenosarchaea group</taxon>
        <taxon>Methanomicrobia</taxon>
        <taxon>Methanosarcinales</taxon>
        <taxon>Methanosarcinaceae</taxon>
        <taxon>Methanohalophilus</taxon>
    </lineage>
</organism>
<dbReference type="SUPFAM" id="SSF53633">
    <property type="entry name" value="Carbamate kinase-like"/>
    <property type="match status" value="1"/>
</dbReference>
<dbReference type="Gene3D" id="3.40.1160.10">
    <property type="entry name" value="Acetylglutamate kinase-like"/>
    <property type="match status" value="1"/>
</dbReference>
<dbReference type="PIRSF" id="PIRSF005650">
    <property type="entry name" value="Uridylate_kin"/>
    <property type="match status" value="1"/>
</dbReference>
<evidence type="ECO:0000313" key="13">
    <source>
        <dbReference type="EMBL" id="PQV42897.1"/>
    </source>
</evidence>
<evidence type="ECO:0000256" key="10">
    <source>
        <dbReference type="ARBA" id="ARBA00047767"/>
    </source>
</evidence>
<dbReference type="RefSeq" id="WP_105460464.1">
    <property type="nucleotide sequence ID" value="NZ_PVBU01000004.1"/>
</dbReference>
<dbReference type="AlphaFoldDB" id="A0A315A083"/>
<feature type="binding site" evidence="11">
    <location>
        <position position="44"/>
    </location>
    <ligand>
        <name>ATP</name>
        <dbReference type="ChEBI" id="CHEBI:30616"/>
    </ligand>
</feature>
<dbReference type="Proteomes" id="UP000273978">
    <property type="component" value="Unassembled WGS sequence"/>
</dbReference>
<evidence type="ECO:0000313" key="15">
    <source>
        <dbReference type="Proteomes" id="UP000251060"/>
    </source>
</evidence>
<comment type="caution">
    <text evidence="11">Lacks conserved residue(s) required for the propagation of feature annotation.</text>
</comment>
<dbReference type="GO" id="GO:0006225">
    <property type="term" value="P:UDP biosynthetic process"/>
    <property type="evidence" value="ECO:0007669"/>
    <property type="project" value="TreeGrafter"/>
</dbReference>
<dbReference type="InterPro" id="IPR011818">
    <property type="entry name" value="Uridylate_kinase_arch/spir"/>
</dbReference>
<feature type="binding site" evidence="11">
    <location>
        <begin position="113"/>
        <end position="119"/>
    </location>
    <ligand>
        <name>UMP</name>
        <dbReference type="ChEBI" id="CHEBI:57865"/>
    </ligand>
</feature>
<dbReference type="NCBIfam" id="TIGR02076">
    <property type="entry name" value="pyrH_arch"/>
    <property type="match status" value="1"/>
</dbReference>
<dbReference type="UniPathway" id="UPA00159">
    <property type="reaction ID" value="UER00275"/>
</dbReference>
<keyword evidence="5 11" id="KW-0808">Transferase</keyword>
<comment type="catalytic activity">
    <reaction evidence="10 11">
        <text>UMP + ATP = UDP + ADP</text>
        <dbReference type="Rhea" id="RHEA:24400"/>
        <dbReference type="ChEBI" id="CHEBI:30616"/>
        <dbReference type="ChEBI" id="CHEBI:57865"/>
        <dbReference type="ChEBI" id="CHEBI:58223"/>
        <dbReference type="ChEBI" id="CHEBI:456216"/>
        <dbReference type="EC" id="2.7.4.22"/>
    </reaction>
</comment>
<dbReference type="HAMAP" id="MF_01220_A">
    <property type="entry name" value="PyrH_A"/>
    <property type="match status" value="1"/>
</dbReference>
<evidence type="ECO:0000256" key="6">
    <source>
        <dbReference type="ARBA" id="ARBA00022741"/>
    </source>
</evidence>
<dbReference type="PANTHER" id="PTHR42833:SF4">
    <property type="entry name" value="URIDYLATE KINASE PUMPKIN, CHLOROPLASTIC"/>
    <property type="match status" value="1"/>
</dbReference>
<comment type="pathway">
    <text evidence="2 11">Pyrimidine metabolism; CTP biosynthesis via de novo pathway; UDP from UMP (UMPK route): step 1/1.</text>
</comment>
<feature type="binding site" evidence="11">
    <location>
        <position position="48"/>
    </location>
    <ligand>
        <name>ATP</name>
        <dbReference type="ChEBI" id="CHEBI:30616"/>
    </ligand>
</feature>
<keyword evidence="9 11" id="KW-0665">Pyrimidine biosynthesis</keyword>
<evidence type="ECO:0000259" key="12">
    <source>
        <dbReference type="Pfam" id="PF00696"/>
    </source>
</evidence>
<evidence type="ECO:0000256" key="11">
    <source>
        <dbReference type="HAMAP-Rule" id="MF_01220"/>
    </source>
</evidence>
<comment type="caution">
    <text evidence="13">The sequence shown here is derived from an EMBL/GenBank/DDBJ whole genome shotgun (WGS) entry which is preliminary data.</text>
</comment>
<dbReference type="GO" id="GO:0044210">
    <property type="term" value="P:'de novo' CTP biosynthetic process"/>
    <property type="evidence" value="ECO:0007669"/>
    <property type="project" value="UniProtKB-UniRule"/>
</dbReference>
<keyword evidence="6 11" id="KW-0547">Nucleotide-binding</keyword>
<comment type="similarity">
    <text evidence="3 11">Belongs to the UMP kinase family.</text>
</comment>
<dbReference type="EC" id="2.7.4.22" evidence="11"/>
<evidence type="ECO:0000256" key="8">
    <source>
        <dbReference type="ARBA" id="ARBA00022840"/>
    </source>
</evidence>
<dbReference type="EMBL" id="RJJF01000012">
    <property type="protein sequence ID" value="RNI10436.1"/>
    <property type="molecule type" value="Genomic_DNA"/>
</dbReference>
<feature type="domain" description="Aspartate/glutamate/uridylate kinase" evidence="12">
    <location>
        <begin position="1"/>
        <end position="202"/>
    </location>
</feature>
<dbReference type="GO" id="GO:0005737">
    <property type="term" value="C:cytoplasm"/>
    <property type="evidence" value="ECO:0007669"/>
    <property type="project" value="UniProtKB-SubCell"/>
</dbReference>
<dbReference type="EMBL" id="PVBU01000004">
    <property type="protein sequence ID" value="PQV42897.1"/>
    <property type="molecule type" value="Genomic_DNA"/>
</dbReference>
<keyword evidence="8 11" id="KW-0067">ATP-binding</keyword>
<keyword evidence="7 11" id="KW-0418">Kinase</keyword>
<reference evidence="13 15" key="1">
    <citation type="submission" date="2018-02" db="EMBL/GenBank/DDBJ databases">
        <title>Subsurface microbial communities from deep shales in Ohio and West Virginia, USA.</title>
        <authorList>
            <person name="Wrighton K."/>
        </authorList>
    </citation>
    <scope>NUCLEOTIDE SEQUENCE [LARGE SCALE GENOMIC DNA]</scope>
    <source>
        <strain evidence="13 15">DSM 10369</strain>
    </source>
</reference>